<evidence type="ECO:0000259" key="9">
    <source>
        <dbReference type="PROSITE" id="PS50850"/>
    </source>
</evidence>
<feature type="transmembrane region" description="Helical" evidence="8">
    <location>
        <begin position="241"/>
        <end position="262"/>
    </location>
</feature>
<evidence type="ECO:0000256" key="7">
    <source>
        <dbReference type="SAM" id="MobiDB-lite"/>
    </source>
</evidence>
<protein>
    <submittedName>
        <fullName evidence="10">Drug resistance transporter, EmrB/QacA subfamily</fullName>
    </submittedName>
</protein>
<feature type="region of interest" description="Disordered" evidence="7">
    <location>
        <begin position="484"/>
        <end position="505"/>
    </location>
</feature>
<feature type="transmembrane region" description="Helical" evidence="8">
    <location>
        <begin position="121"/>
        <end position="140"/>
    </location>
</feature>
<dbReference type="PRINTS" id="PR01036">
    <property type="entry name" value="TCRTETB"/>
</dbReference>
<dbReference type="CDD" id="cd17321">
    <property type="entry name" value="MFS_MMR_MDR_like"/>
    <property type="match status" value="1"/>
</dbReference>
<dbReference type="OrthoDB" id="4080117at2"/>
<keyword evidence="6 8" id="KW-0472">Membrane</keyword>
<evidence type="ECO:0000256" key="4">
    <source>
        <dbReference type="ARBA" id="ARBA00022692"/>
    </source>
</evidence>
<dbReference type="GO" id="GO:0005886">
    <property type="term" value="C:plasma membrane"/>
    <property type="evidence" value="ECO:0007669"/>
    <property type="project" value="UniProtKB-SubCell"/>
</dbReference>
<evidence type="ECO:0000256" key="8">
    <source>
        <dbReference type="SAM" id="Phobius"/>
    </source>
</evidence>
<feature type="transmembrane region" description="Helical" evidence="8">
    <location>
        <begin position="347"/>
        <end position="366"/>
    </location>
</feature>
<dbReference type="PANTHER" id="PTHR42718">
    <property type="entry name" value="MAJOR FACILITATOR SUPERFAMILY MULTIDRUG TRANSPORTER MFSC"/>
    <property type="match status" value="1"/>
</dbReference>
<dbReference type="SUPFAM" id="SSF103473">
    <property type="entry name" value="MFS general substrate transporter"/>
    <property type="match status" value="1"/>
</dbReference>
<comment type="subcellular location">
    <subcellularLocation>
        <location evidence="1">Cell membrane</location>
        <topology evidence="1">Multi-pass membrane protein</topology>
    </subcellularLocation>
</comment>
<keyword evidence="11" id="KW-1185">Reference proteome</keyword>
<evidence type="ECO:0000256" key="3">
    <source>
        <dbReference type="ARBA" id="ARBA00022475"/>
    </source>
</evidence>
<feature type="domain" description="Major facilitator superfamily (MFS) profile" evidence="9">
    <location>
        <begin position="26"/>
        <end position="482"/>
    </location>
</feature>
<feature type="transmembrane region" description="Helical" evidence="8">
    <location>
        <begin position="152"/>
        <end position="171"/>
    </location>
</feature>
<feature type="transmembrane region" description="Helical" evidence="8">
    <location>
        <begin position="214"/>
        <end position="235"/>
    </location>
</feature>
<dbReference type="PROSITE" id="PS00216">
    <property type="entry name" value="SUGAR_TRANSPORT_1"/>
    <property type="match status" value="1"/>
</dbReference>
<evidence type="ECO:0000256" key="2">
    <source>
        <dbReference type="ARBA" id="ARBA00022448"/>
    </source>
</evidence>
<dbReference type="Pfam" id="PF07690">
    <property type="entry name" value="MFS_1"/>
    <property type="match status" value="1"/>
</dbReference>
<feature type="transmembrane region" description="Helical" evidence="8">
    <location>
        <begin position="24"/>
        <end position="48"/>
    </location>
</feature>
<gene>
    <name evidence="10" type="ORF">SAMN05444858_11613</name>
</gene>
<dbReference type="AlphaFoldDB" id="A0A1N7DC13"/>
<feature type="transmembrane region" description="Helical" evidence="8">
    <location>
        <begin position="412"/>
        <end position="433"/>
    </location>
</feature>
<evidence type="ECO:0000256" key="6">
    <source>
        <dbReference type="ARBA" id="ARBA00023136"/>
    </source>
</evidence>
<feature type="transmembrane region" description="Helical" evidence="8">
    <location>
        <begin position="92"/>
        <end position="115"/>
    </location>
</feature>
<dbReference type="STRING" id="1198245.SAMN05444858_11613"/>
<keyword evidence="5 8" id="KW-1133">Transmembrane helix</keyword>
<proteinExistence type="predicted"/>
<dbReference type="PANTHER" id="PTHR42718:SF46">
    <property type="entry name" value="BLR6921 PROTEIN"/>
    <property type="match status" value="1"/>
</dbReference>
<dbReference type="RefSeq" id="WP_076472742.1">
    <property type="nucleotide sequence ID" value="NZ_FTNF01000016.1"/>
</dbReference>
<evidence type="ECO:0000313" key="11">
    <source>
        <dbReference type="Proteomes" id="UP000186004"/>
    </source>
</evidence>
<feature type="transmembrane region" description="Helical" evidence="8">
    <location>
        <begin position="183"/>
        <end position="202"/>
    </location>
</feature>
<dbReference type="Gene3D" id="1.20.1720.10">
    <property type="entry name" value="Multidrug resistance protein D"/>
    <property type="match status" value="1"/>
</dbReference>
<dbReference type="PROSITE" id="PS50850">
    <property type="entry name" value="MFS"/>
    <property type="match status" value="1"/>
</dbReference>
<evidence type="ECO:0000313" key="10">
    <source>
        <dbReference type="EMBL" id="SIR73348.1"/>
    </source>
</evidence>
<feature type="transmembrane region" description="Helical" evidence="8">
    <location>
        <begin position="63"/>
        <end position="80"/>
    </location>
</feature>
<feature type="transmembrane region" description="Helical" evidence="8">
    <location>
        <begin position="319"/>
        <end position="340"/>
    </location>
</feature>
<dbReference type="InterPro" id="IPR005829">
    <property type="entry name" value="Sugar_transporter_CS"/>
</dbReference>
<dbReference type="InterPro" id="IPR036259">
    <property type="entry name" value="MFS_trans_sf"/>
</dbReference>
<dbReference type="GO" id="GO:0022857">
    <property type="term" value="F:transmembrane transporter activity"/>
    <property type="evidence" value="ECO:0007669"/>
    <property type="project" value="InterPro"/>
</dbReference>
<evidence type="ECO:0000256" key="5">
    <source>
        <dbReference type="ARBA" id="ARBA00022989"/>
    </source>
</evidence>
<reference evidence="10 11" key="1">
    <citation type="submission" date="2017-01" db="EMBL/GenBank/DDBJ databases">
        <authorList>
            <person name="Mah S.A."/>
            <person name="Swanson W.J."/>
            <person name="Moy G.W."/>
            <person name="Vacquier V.D."/>
        </authorList>
    </citation>
    <scope>NUCLEOTIDE SEQUENCE [LARGE SCALE GENOMIC DNA]</scope>
    <source>
        <strain evidence="10 11">DSM 45758</strain>
    </source>
</reference>
<keyword evidence="2" id="KW-0813">Transport</keyword>
<dbReference type="EMBL" id="FTNF01000016">
    <property type="protein sequence ID" value="SIR73348.1"/>
    <property type="molecule type" value="Genomic_DNA"/>
</dbReference>
<dbReference type="InterPro" id="IPR011701">
    <property type="entry name" value="MFS"/>
</dbReference>
<organism evidence="10 11">
    <name type="scientific">Micromonospora avicenniae</name>
    <dbReference type="NCBI Taxonomy" id="1198245"/>
    <lineage>
        <taxon>Bacteria</taxon>
        <taxon>Bacillati</taxon>
        <taxon>Actinomycetota</taxon>
        <taxon>Actinomycetes</taxon>
        <taxon>Micromonosporales</taxon>
        <taxon>Micromonosporaceae</taxon>
        <taxon>Micromonospora</taxon>
    </lineage>
</organism>
<feature type="transmembrane region" description="Helical" evidence="8">
    <location>
        <begin position="283"/>
        <end position="307"/>
    </location>
</feature>
<name>A0A1N7DC13_9ACTN</name>
<accession>A0A1N7DC13</accession>
<evidence type="ECO:0000256" key="1">
    <source>
        <dbReference type="ARBA" id="ARBA00004651"/>
    </source>
</evidence>
<dbReference type="Proteomes" id="UP000186004">
    <property type="component" value="Unassembled WGS sequence"/>
</dbReference>
<keyword evidence="4 8" id="KW-0812">Transmembrane</keyword>
<dbReference type="InterPro" id="IPR020846">
    <property type="entry name" value="MFS_dom"/>
</dbReference>
<keyword evidence="3" id="KW-1003">Cell membrane</keyword>
<dbReference type="Gene3D" id="1.20.1250.20">
    <property type="entry name" value="MFS general substrate transporter like domains"/>
    <property type="match status" value="1"/>
</dbReference>
<sequence length="505" mass="52202">MSVHPTTTGRAPHTSAGRPDRRRWLALGVIALSTLMVVLDASVINIALPQAQHSLDISDANRHWAVTAYAVTFGGLLLLGGRVADLAGRKRIMLVALTGFALASVLGGLAVNPAMLITARALQGVFAAALAPAALSLVTVTFVDPAERARAFGVYGAVQGLGGAIGLLLGGTLTEYLDWRWCLFINVPIAVVAFLGAVPTVRESRVGGGRRYDILGAALATTGSVALVVGFTIAGESDGGWTRPTTLLTLGAALVLLVSFVLRQSRTDHPMLPLRVLRDRNRAGSFVTAVFSGAGMFGMFLFLTYYLQVNLGYPPIRAGLAFLPFSAGIILVALAMPTILPRTGPKALMAFGMALATIGMFTLTTIDGSPAWLGGTLLPELLMGVGLGFVFTPMNSAALTGVDPADAGVASAVLNATQQLGGAFGVALLNTFYTTTTRARLGENPSDQLGAYLAGYRSAFLAAGVLFIAATITSLTVLRGRNARGSSVAPDANQGAGEPTPSLAP</sequence>
<feature type="transmembrane region" description="Helical" evidence="8">
    <location>
        <begin position="453"/>
        <end position="478"/>
    </location>
</feature>